<dbReference type="GO" id="GO:0008745">
    <property type="term" value="F:N-acetylmuramoyl-L-alanine amidase activity"/>
    <property type="evidence" value="ECO:0007669"/>
    <property type="project" value="InterPro"/>
</dbReference>
<dbReference type="InterPro" id="IPR002508">
    <property type="entry name" value="MurNAc-LAA_cat"/>
</dbReference>
<dbReference type="InterPro" id="IPR050695">
    <property type="entry name" value="N-acetylmuramoyl_amidase_3"/>
</dbReference>
<dbReference type="Pfam" id="PF01520">
    <property type="entry name" value="Amidase_3"/>
    <property type="match status" value="1"/>
</dbReference>
<dbReference type="GO" id="GO:0030288">
    <property type="term" value="C:outer membrane-bounded periplasmic space"/>
    <property type="evidence" value="ECO:0007669"/>
    <property type="project" value="TreeGrafter"/>
</dbReference>
<keyword evidence="1" id="KW-0378">Hydrolase</keyword>
<gene>
    <name evidence="4" type="ORF">CVV64_19110</name>
</gene>
<dbReference type="SMART" id="SM00646">
    <property type="entry name" value="Ami_3"/>
    <property type="match status" value="1"/>
</dbReference>
<dbReference type="PANTHER" id="PTHR30404">
    <property type="entry name" value="N-ACETYLMURAMOYL-L-ALANINE AMIDASE"/>
    <property type="match status" value="1"/>
</dbReference>
<dbReference type="CDD" id="cd02696">
    <property type="entry name" value="MurNAc-LAA"/>
    <property type="match status" value="1"/>
</dbReference>
<evidence type="ECO:0000256" key="1">
    <source>
        <dbReference type="ARBA" id="ARBA00022801"/>
    </source>
</evidence>
<feature type="region of interest" description="Disordered" evidence="2">
    <location>
        <begin position="510"/>
        <end position="532"/>
    </location>
</feature>
<dbReference type="SUPFAM" id="SSF53187">
    <property type="entry name" value="Zn-dependent exopeptidases"/>
    <property type="match status" value="1"/>
</dbReference>
<evidence type="ECO:0000259" key="3">
    <source>
        <dbReference type="SMART" id="SM00646"/>
    </source>
</evidence>
<protein>
    <recommendedName>
        <fullName evidence="3">MurNAc-LAA domain-containing protein</fullName>
    </recommendedName>
</protein>
<evidence type="ECO:0000256" key="2">
    <source>
        <dbReference type="SAM" id="MobiDB-lite"/>
    </source>
</evidence>
<reference evidence="4 5" key="1">
    <citation type="journal article" date="2017" name="ISME J.">
        <title>Potential for microbial H2 and metal transformations associated with novel bacteria and archaea in deep terrestrial subsurface sediments.</title>
        <authorList>
            <person name="Hernsdorf A.W."/>
            <person name="Amano Y."/>
            <person name="Miyakawa K."/>
            <person name="Ise K."/>
            <person name="Suzuki Y."/>
            <person name="Anantharaman K."/>
            <person name="Probst A."/>
            <person name="Burstein D."/>
            <person name="Thomas B.C."/>
            <person name="Banfield J.F."/>
        </authorList>
    </citation>
    <scope>NUCLEOTIDE SEQUENCE [LARGE SCALE GENOMIC DNA]</scope>
    <source>
        <strain evidence="4">HGW-Wallbacteria-1</strain>
    </source>
</reference>
<organism evidence="4 5">
    <name type="scientific">Candidatus Wallbacteria bacterium HGW-Wallbacteria-1</name>
    <dbReference type="NCBI Taxonomy" id="2013854"/>
    <lineage>
        <taxon>Bacteria</taxon>
        <taxon>Candidatus Walliibacteriota</taxon>
    </lineage>
</organism>
<dbReference type="EMBL" id="PGXC01000050">
    <property type="protein sequence ID" value="PKK88344.1"/>
    <property type="molecule type" value="Genomic_DNA"/>
</dbReference>
<evidence type="ECO:0000313" key="4">
    <source>
        <dbReference type="EMBL" id="PKK88344.1"/>
    </source>
</evidence>
<comment type="caution">
    <text evidence="4">The sequence shown here is derived from an EMBL/GenBank/DDBJ whole genome shotgun (WGS) entry which is preliminary data.</text>
</comment>
<sequence length="549" mass="59948">MEQSAFPRCLCSGSVRTASAQSVKAGSLMQHHRIPHRMHLRIHLWMHLRIHLRIQISILLMILSCFQPLSANPAPQPCSSLPVLGTEAIRPMRILIDPGHGGSDPGAVSPLGITEKSINLGVAKYLAMILKQRGAQPFLTRKGDEALSLSARKPENGCKSENATTPDLFISIHHNSSILPRSGDATEVYYHAWDRGPSFTLAMKASQMICHKLGTTNFSVHPGAFAVIRNSSCPAILIEGCYMSADPRVWYLSRPLGMMAEAEAIYRAILAAGIRPDRADSIRQCQTQLMQQAEPLKTEPVKTEPVKTEPAETESDKTGPVKTGPAKKVSEDSGKPELALAWNLPQKGLVMVRNCWQNSKWVISSNASEMKEDMPAGLAAAVRLALLDASRTLPHEKAIVLNLESHNDPLKILDLDRSSDFKSLIVINVRFTAGGTGNFVFSHYHSSGNGKALALKLAAALKESKDFSHLRKAVTIRGGSDFFTAFTRAAAIVISIPTGRINSRQWKKNVLKSNDTNPSESSSEEVGPGMVNPGLMRKILTEILTRTEI</sequence>
<feature type="compositionally biased region" description="Basic and acidic residues" evidence="2">
    <location>
        <begin position="296"/>
        <end position="319"/>
    </location>
</feature>
<feature type="region of interest" description="Disordered" evidence="2">
    <location>
        <begin position="291"/>
        <end position="332"/>
    </location>
</feature>
<feature type="domain" description="MurNAc-LAA" evidence="3">
    <location>
        <begin position="159"/>
        <end position="270"/>
    </location>
</feature>
<dbReference type="AlphaFoldDB" id="A0A2N1PJ22"/>
<proteinExistence type="predicted"/>
<dbReference type="Gene3D" id="3.40.630.40">
    <property type="entry name" value="Zn-dependent exopeptidases"/>
    <property type="match status" value="1"/>
</dbReference>
<dbReference type="Proteomes" id="UP000233256">
    <property type="component" value="Unassembled WGS sequence"/>
</dbReference>
<evidence type="ECO:0000313" key="5">
    <source>
        <dbReference type="Proteomes" id="UP000233256"/>
    </source>
</evidence>
<name>A0A2N1PJ22_9BACT</name>
<accession>A0A2N1PJ22</accession>
<dbReference type="GO" id="GO:0009253">
    <property type="term" value="P:peptidoglycan catabolic process"/>
    <property type="evidence" value="ECO:0007669"/>
    <property type="project" value="InterPro"/>
</dbReference>
<dbReference type="PANTHER" id="PTHR30404:SF0">
    <property type="entry name" value="N-ACETYLMURAMOYL-L-ALANINE AMIDASE AMIC"/>
    <property type="match status" value="1"/>
</dbReference>